<evidence type="ECO:0000259" key="6">
    <source>
        <dbReference type="Pfam" id="PF04069"/>
    </source>
</evidence>
<keyword evidence="7" id="KW-0449">Lipoprotein</keyword>
<evidence type="ECO:0000256" key="5">
    <source>
        <dbReference type="SAM" id="SignalP"/>
    </source>
</evidence>
<dbReference type="GO" id="GO:0031460">
    <property type="term" value="P:glycine betaine transport"/>
    <property type="evidence" value="ECO:0007669"/>
    <property type="project" value="TreeGrafter"/>
</dbReference>
<dbReference type="PANTHER" id="PTHR47737">
    <property type="entry name" value="GLYCINE BETAINE/PROLINE BETAINE TRANSPORT SYSTEM PERMEASE PROTEIN PROW"/>
    <property type="match status" value="1"/>
</dbReference>
<dbReference type="Pfam" id="PF04069">
    <property type="entry name" value="OpuAC"/>
    <property type="match status" value="2"/>
</dbReference>
<dbReference type="PROSITE" id="PS51257">
    <property type="entry name" value="PROKAR_LIPOPROTEIN"/>
    <property type="match status" value="1"/>
</dbReference>
<dbReference type="Proteomes" id="UP000050911">
    <property type="component" value="Unassembled WGS sequence"/>
</dbReference>
<name>A0A0R1HZ12_9LACO</name>
<dbReference type="GO" id="GO:0015226">
    <property type="term" value="F:carnitine transmembrane transporter activity"/>
    <property type="evidence" value="ECO:0007669"/>
    <property type="project" value="TreeGrafter"/>
</dbReference>
<evidence type="ECO:0000256" key="2">
    <source>
        <dbReference type="ARBA" id="ARBA00022448"/>
    </source>
</evidence>
<keyword evidence="8" id="KW-1185">Reference proteome</keyword>
<evidence type="ECO:0000256" key="3">
    <source>
        <dbReference type="ARBA" id="ARBA00022475"/>
    </source>
</evidence>
<keyword evidence="2" id="KW-0813">Transport</keyword>
<dbReference type="Gene3D" id="3.40.190.100">
    <property type="entry name" value="Glycine betaine-binding periplasmic protein, domain 2"/>
    <property type="match status" value="1"/>
</dbReference>
<evidence type="ECO:0000313" key="8">
    <source>
        <dbReference type="Proteomes" id="UP000050911"/>
    </source>
</evidence>
<feature type="chain" id="PRO_5006405411" evidence="5">
    <location>
        <begin position="22"/>
        <end position="301"/>
    </location>
</feature>
<dbReference type="EMBL" id="AZCX01000002">
    <property type="protein sequence ID" value="KRK48698.1"/>
    <property type="molecule type" value="Genomic_DNA"/>
</dbReference>
<keyword evidence="3" id="KW-1003">Cell membrane</keyword>
<keyword evidence="5" id="KW-0732">Signal</keyword>
<comment type="caution">
    <text evidence="7">The sequence shown here is derived from an EMBL/GenBank/DDBJ whole genome shotgun (WGS) entry which is preliminary data.</text>
</comment>
<dbReference type="RefSeq" id="WP_056941937.1">
    <property type="nucleotide sequence ID" value="NZ_AZCX01000002.1"/>
</dbReference>
<dbReference type="InterPro" id="IPR007210">
    <property type="entry name" value="ABC_Gly_betaine_transp_sub-bd"/>
</dbReference>
<dbReference type="GO" id="GO:0005275">
    <property type="term" value="F:amine transmembrane transporter activity"/>
    <property type="evidence" value="ECO:0007669"/>
    <property type="project" value="TreeGrafter"/>
</dbReference>
<dbReference type="OrthoDB" id="9787902at2"/>
<evidence type="ECO:0000256" key="1">
    <source>
        <dbReference type="ARBA" id="ARBA00004236"/>
    </source>
</evidence>
<feature type="domain" description="ABC-type glycine betaine transport system substrate-binding" evidence="6">
    <location>
        <begin position="198"/>
        <end position="298"/>
    </location>
</feature>
<dbReference type="PATRIC" id="fig|1302272.5.peg.1022"/>
<comment type="subcellular location">
    <subcellularLocation>
        <location evidence="1">Cell membrane</location>
    </subcellularLocation>
</comment>
<keyword evidence="4" id="KW-0472">Membrane</keyword>
<dbReference type="Gene3D" id="3.10.105.10">
    <property type="entry name" value="Dipeptide-binding Protein, Domain 3"/>
    <property type="match status" value="1"/>
</dbReference>
<sequence>MKRLKQVLSGLSILALTVVLAACNSKPAAYDPAKKLGPQINYTITGIDAGAGIMASTQKALSAYGLKAHNWQLQTSSTAAMTSTLDKAIKYHQPIVVTGWQPHWMFTKYPLKFLKDPKNVYGKAESIHTIARVGLKKDNPGAYKLLQNFNWTPAESSSVMLQVNNGVDPAKAAKTYIKQHPDQVKQWLAGVPDGHGKAVKMTYVAWDSEIASTNVVKQLLDTKGYETTIQPMEAQPMWASIATNAADASVSAWLPTTSGIYAKQYKGQFVDVRINLKGAKTGLAVPTYMKNINSIDDLMTK</sequence>
<protein>
    <submittedName>
        <fullName evidence="7">Glycine betaine carnitine ABC transporter substrate binding lipoprotein</fullName>
    </submittedName>
</protein>
<dbReference type="STRING" id="1302272.FC96_GL001015"/>
<evidence type="ECO:0000256" key="4">
    <source>
        <dbReference type="ARBA" id="ARBA00023136"/>
    </source>
</evidence>
<dbReference type="SUPFAM" id="SSF53850">
    <property type="entry name" value="Periplasmic binding protein-like II"/>
    <property type="match status" value="2"/>
</dbReference>
<dbReference type="AlphaFoldDB" id="A0A0R1HZ12"/>
<feature type="domain" description="ABC-type glycine betaine transport system substrate-binding" evidence="6">
    <location>
        <begin position="33"/>
        <end position="179"/>
    </location>
</feature>
<reference evidence="7 8" key="1">
    <citation type="journal article" date="2015" name="Genome Announc.">
        <title>Expanding the biotechnology potential of lactobacilli through comparative genomics of 213 strains and associated genera.</title>
        <authorList>
            <person name="Sun Z."/>
            <person name="Harris H.M."/>
            <person name="McCann A."/>
            <person name="Guo C."/>
            <person name="Argimon S."/>
            <person name="Zhang W."/>
            <person name="Yang X."/>
            <person name="Jeffery I.B."/>
            <person name="Cooney J.C."/>
            <person name="Kagawa T.F."/>
            <person name="Liu W."/>
            <person name="Song Y."/>
            <person name="Salvetti E."/>
            <person name="Wrobel A."/>
            <person name="Rasinkangas P."/>
            <person name="Parkhill J."/>
            <person name="Rea M.C."/>
            <person name="O'Sullivan O."/>
            <person name="Ritari J."/>
            <person name="Douillard F.P."/>
            <person name="Paul Ross R."/>
            <person name="Yang R."/>
            <person name="Briner A.E."/>
            <person name="Felis G.E."/>
            <person name="de Vos W.M."/>
            <person name="Barrangou R."/>
            <person name="Klaenhammer T.R."/>
            <person name="Caufield P.W."/>
            <person name="Cui Y."/>
            <person name="Zhang H."/>
            <person name="O'Toole P.W."/>
        </authorList>
    </citation>
    <scope>NUCLEOTIDE SEQUENCE [LARGE SCALE GENOMIC DNA]</scope>
    <source>
        <strain evidence="7 8">JCM 15530</strain>
    </source>
</reference>
<dbReference type="GO" id="GO:0015871">
    <property type="term" value="P:choline transport"/>
    <property type="evidence" value="ECO:0007669"/>
    <property type="project" value="TreeGrafter"/>
</dbReference>
<proteinExistence type="predicted"/>
<dbReference type="GO" id="GO:0043190">
    <property type="term" value="C:ATP-binding cassette (ABC) transporter complex"/>
    <property type="evidence" value="ECO:0007669"/>
    <property type="project" value="InterPro"/>
</dbReference>
<feature type="signal peptide" evidence="5">
    <location>
        <begin position="1"/>
        <end position="21"/>
    </location>
</feature>
<dbReference type="PANTHER" id="PTHR47737:SF1">
    <property type="entry name" value="GLYCINE BETAINE_PROLINE BETAINE TRANSPORT SYSTEM PERMEASE PROTEIN PROW"/>
    <property type="match status" value="1"/>
</dbReference>
<organism evidence="7 8">
    <name type="scientific">Secundilactobacillus kimchicus JCM 15530</name>
    <dbReference type="NCBI Taxonomy" id="1302272"/>
    <lineage>
        <taxon>Bacteria</taxon>
        <taxon>Bacillati</taxon>
        <taxon>Bacillota</taxon>
        <taxon>Bacilli</taxon>
        <taxon>Lactobacillales</taxon>
        <taxon>Lactobacillaceae</taxon>
        <taxon>Secundilactobacillus</taxon>
    </lineage>
</organism>
<gene>
    <name evidence="7" type="ORF">FC96_GL001015</name>
</gene>
<accession>A0A0R1HZ12</accession>
<evidence type="ECO:0000313" key="7">
    <source>
        <dbReference type="EMBL" id="KRK48698.1"/>
    </source>
</evidence>